<dbReference type="Proteomes" id="UP000230233">
    <property type="component" value="Unassembled WGS sequence"/>
</dbReference>
<gene>
    <name evidence="1" type="ORF">B9Z55_027881</name>
</gene>
<evidence type="ECO:0000313" key="1">
    <source>
        <dbReference type="EMBL" id="PIC13236.1"/>
    </source>
</evidence>
<dbReference type="AlphaFoldDB" id="A0A2G5SEC9"/>
<protein>
    <submittedName>
        <fullName evidence="1">Uncharacterized protein</fullName>
    </submittedName>
</protein>
<sequence length="108" mass="12814">MIINIPNFQITIEDADVISNLKMEQNVYEHSDFNWDNKDCFFSALLTIWLQQWEKKYQAYVDLIDDSKSAPRVILAKKLTENKDGFFEESYGHFHFEMNGRTLASYSY</sequence>
<name>A0A2G5SEC9_9PELO</name>
<keyword evidence="2" id="KW-1185">Reference proteome</keyword>
<comment type="caution">
    <text evidence="1">The sequence shown here is derived from an EMBL/GenBank/DDBJ whole genome shotgun (WGS) entry which is preliminary data.</text>
</comment>
<accession>A0A2G5SEC9</accession>
<dbReference type="EMBL" id="PDUG01000014">
    <property type="protein sequence ID" value="PIC13236.1"/>
    <property type="molecule type" value="Genomic_DNA"/>
</dbReference>
<evidence type="ECO:0000313" key="2">
    <source>
        <dbReference type="Proteomes" id="UP000230233"/>
    </source>
</evidence>
<reference evidence="2" key="1">
    <citation type="submission" date="2017-10" db="EMBL/GenBank/DDBJ databases">
        <title>Rapid genome shrinkage in a self-fertile nematode reveals novel sperm competition proteins.</title>
        <authorList>
            <person name="Yin D."/>
            <person name="Schwarz E.M."/>
            <person name="Thomas C.G."/>
            <person name="Felde R.L."/>
            <person name="Korf I.F."/>
            <person name="Cutter A.D."/>
            <person name="Schartner C.M."/>
            <person name="Ralston E.J."/>
            <person name="Meyer B.J."/>
            <person name="Haag E.S."/>
        </authorList>
    </citation>
    <scope>NUCLEOTIDE SEQUENCE [LARGE SCALE GENOMIC DNA]</scope>
    <source>
        <strain evidence="2">JU1422</strain>
    </source>
</reference>
<organism evidence="1 2">
    <name type="scientific">Caenorhabditis nigoni</name>
    <dbReference type="NCBI Taxonomy" id="1611254"/>
    <lineage>
        <taxon>Eukaryota</taxon>
        <taxon>Metazoa</taxon>
        <taxon>Ecdysozoa</taxon>
        <taxon>Nematoda</taxon>
        <taxon>Chromadorea</taxon>
        <taxon>Rhabditida</taxon>
        <taxon>Rhabditina</taxon>
        <taxon>Rhabditomorpha</taxon>
        <taxon>Rhabditoidea</taxon>
        <taxon>Rhabditidae</taxon>
        <taxon>Peloderinae</taxon>
        <taxon>Caenorhabditis</taxon>
    </lineage>
</organism>
<proteinExistence type="predicted"/>